<keyword evidence="1" id="KW-0808">Transferase</keyword>
<dbReference type="PROSITE" id="PS51186">
    <property type="entry name" value="GNAT"/>
    <property type="match status" value="1"/>
</dbReference>
<dbReference type="AlphaFoldDB" id="A0A1H0M2Z0"/>
<reference evidence="1 2" key="1">
    <citation type="submission" date="2016-10" db="EMBL/GenBank/DDBJ databases">
        <authorList>
            <person name="de Groot N.N."/>
        </authorList>
    </citation>
    <scope>NUCLEOTIDE SEQUENCE [LARGE SCALE GENOMIC DNA]</scope>
    <source>
        <strain evidence="1 2">DSM 12272</strain>
    </source>
</reference>
<dbReference type="InterPro" id="IPR000182">
    <property type="entry name" value="GNAT_dom"/>
</dbReference>
<protein>
    <submittedName>
        <fullName evidence="1">Predicted N-acetyltransferase YhbS</fullName>
    </submittedName>
</protein>
<name>A0A1H0M2Z0_9CLOT</name>
<gene>
    <name evidence="1" type="ORF">SAMN04488529_101302</name>
</gene>
<dbReference type="Gene3D" id="3.40.630.30">
    <property type="match status" value="1"/>
</dbReference>
<dbReference type="CDD" id="cd04301">
    <property type="entry name" value="NAT_SF"/>
    <property type="match status" value="1"/>
</dbReference>
<proteinExistence type="predicted"/>
<dbReference type="Proteomes" id="UP000198597">
    <property type="component" value="Unassembled WGS sequence"/>
</dbReference>
<dbReference type="EMBL" id="FNJM01000001">
    <property type="protein sequence ID" value="SDO74773.1"/>
    <property type="molecule type" value="Genomic_DNA"/>
</dbReference>
<dbReference type="GO" id="GO:0016747">
    <property type="term" value="F:acyltransferase activity, transferring groups other than amino-acyl groups"/>
    <property type="evidence" value="ECO:0007669"/>
    <property type="project" value="InterPro"/>
</dbReference>
<dbReference type="RefSeq" id="WP_089965112.1">
    <property type="nucleotide sequence ID" value="NZ_FNJM01000001.1"/>
</dbReference>
<dbReference type="OrthoDB" id="9797178at2"/>
<dbReference type="STRING" id="94869.SAMN04488529_101302"/>
<organism evidence="1 2">
    <name type="scientific">Clostridium gasigenes</name>
    <dbReference type="NCBI Taxonomy" id="94869"/>
    <lineage>
        <taxon>Bacteria</taxon>
        <taxon>Bacillati</taxon>
        <taxon>Bacillota</taxon>
        <taxon>Clostridia</taxon>
        <taxon>Eubacteriales</taxon>
        <taxon>Clostridiaceae</taxon>
        <taxon>Clostridium</taxon>
    </lineage>
</organism>
<dbReference type="SUPFAM" id="SSF55729">
    <property type="entry name" value="Acyl-CoA N-acyltransferases (Nat)"/>
    <property type="match status" value="1"/>
</dbReference>
<dbReference type="Pfam" id="PF00583">
    <property type="entry name" value="Acetyltransf_1"/>
    <property type="match status" value="1"/>
</dbReference>
<evidence type="ECO:0000313" key="1">
    <source>
        <dbReference type="EMBL" id="SDO74773.1"/>
    </source>
</evidence>
<dbReference type="InterPro" id="IPR016181">
    <property type="entry name" value="Acyl_CoA_acyltransferase"/>
</dbReference>
<evidence type="ECO:0000313" key="2">
    <source>
        <dbReference type="Proteomes" id="UP000198597"/>
    </source>
</evidence>
<keyword evidence="2" id="KW-1185">Reference proteome</keyword>
<sequence length="169" mass="19140">MILRRENSNDFNEINLLIEEAFNNNFEKELVEKIRKNPRHINELSLIAEDIDEIAGHILFSEIIVKGDIDYLGGLAIAPLSVKPSYQNQGVGTALIHQGLLLAKALGYKFVVVLGHSDYYLKFDFKKASSFNIKSPFEVSDESYMVLELRENSLQNISGTVNYLPEFSN</sequence>
<accession>A0A1H0M2Z0</accession>